<evidence type="ECO:0000313" key="3">
    <source>
        <dbReference type="Proteomes" id="UP001287282"/>
    </source>
</evidence>
<dbReference type="PANTHER" id="PTHR43229:SF6">
    <property type="entry name" value="ABC-TYPE MULTIDRUG TRANSPORT SYSTEM, PERMEASE COMPONENT"/>
    <property type="match status" value="1"/>
</dbReference>
<keyword evidence="3" id="KW-1185">Reference proteome</keyword>
<proteinExistence type="predicted"/>
<dbReference type="PANTHER" id="PTHR43229">
    <property type="entry name" value="NODULATION PROTEIN J"/>
    <property type="match status" value="1"/>
</dbReference>
<feature type="transmembrane region" description="Helical" evidence="1">
    <location>
        <begin position="137"/>
        <end position="158"/>
    </location>
</feature>
<feature type="transmembrane region" description="Helical" evidence="1">
    <location>
        <begin position="170"/>
        <end position="193"/>
    </location>
</feature>
<protein>
    <submittedName>
        <fullName evidence="2">ABC transporter permease</fullName>
    </submittedName>
</protein>
<dbReference type="InterPro" id="IPR051784">
    <property type="entry name" value="Nod_factor_ABC_transporter"/>
</dbReference>
<evidence type="ECO:0000313" key="2">
    <source>
        <dbReference type="EMBL" id="MDV2684376.1"/>
    </source>
</evidence>
<gene>
    <name evidence="2" type="ORF">RYX56_08335</name>
</gene>
<keyword evidence="1" id="KW-0472">Membrane</keyword>
<reference evidence="2 3" key="1">
    <citation type="submission" date="2023-10" db="EMBL/GenBank/DDBJ databases">
        <title>Screening of Alkalihalobacillus lindianensis BZ-TG-R113 and Its Alleviation of Salt Stress on Rapeseed Growth.</title>
        <authorList>
            <person name="Zhao B."/>
            <person name="Guo T."/>
        </authorList>
    </citation>
    <scope>NUCLEOTIDE SEQUENCE [LARGE SCALE GENOMIC DNA]</scope>
    <source>
        <strain evidence="2 3">BZ-TG-R113</strain>
    </source>
</reference>
<feature type="transmembrane region" description="Helical" evidence="1">
    <location>
        <begin position="58"/>
        <end position="78"/>
    </location>
</feature>
<dbReference type="Proteomes" id="UP001287282">
    <property type="component" value="Unassembled WGS sequence"/>
</dbReference>
<evidence type="ECO:0000256" key="1">
    <source>
        <dbReference type="SAM" id="Phobius"/>
    </source>
</evidence>
<sequence>MLSYNIFTANLRREYIYMKRYIPNTISELVIFYIIFLGFFLGITFIGDPAQMDYTIQMVIMNYVFWFLVLTVTQGLGWEISNEASQGTLEQLSLTPYSLWFIIFARMTSTILINVVTITILLVAAMATSGQWLNIDLISIIPIMALTLLGVFGIGYALAGITIVLKQVDYILQLFQFVIMAMTFIPITVFPLLKYAPFMYGLQLVRDVAISDASIINIPLTDLLFLLINSLLYFLIGIIIFKKCEQVAKQKGLFGHY</sequence>
<feature type="transmembrane region" description="Helical" evidence="1">
    <location>
        <begin position="99"/>
        <end position="125"/>
    </location>
</feature>
<accession>A0ABU3X923</accession>
<feature type="transmembrane region" description="Helical" evidence="1">
    <location>
        <begin position="21"/>
        <end position="46"/>
    </location>
</feature>
<name>A0ABU3X923_9BACI</name>
<dbReference type="EMBL" id="JAWJBA010000002">
    <property type="protein sequence ID" value="MDV2684376.1"/>
    <property type="molecule type" value="Genomic_DNA"/>
</dbReference>
<comment type="caution">
    <text evidence="2">The sequence shown here is derived from an EMBL/GenBank/DDBJ whole genome shotgun (WGS) entry which is preliminary data.</text>
</comment>
<dbReference type="RefSeq" id="WP_047973132.1">
    <property type="nucleotide sequence ID" value="NZ_JAWJBA010000002.1"/>
</dbReference>
<keyword evidence="1" id="KW-1133">Transmembrane helix</keyword>
<feature type="transmembrane region" description="Helical" evidence="1">
    <location>
        <begin position="223"/>
        <end position="241"/>
    </location>
</feature>
<keyword evidence="1" id="KW-0812">Transmembrane</keyword>
<organism evidence="2 3">
    <name type="scientific">Alkalihalophilus lindianensis</name>
    <dbReference type="NCBI Taxonomy" id="1630542"/>
    <lineage>
        <taxon>Bacteria</taxon>
        <taxon>Bacillati</taxon>
        <taxon>Bacillota</taxon>
        <taxon>Bacilli</taxon>
        <taxon>Bacillales</taxon>
        <taxon>Bacillaceae</taxon>
        <taxon>Alkalihalophilus</taxon>
    </lineage>
</organism>